<accession>A0A0J1FL54</accession>
<dbReference type="InterPro" id="IPR003797">
    <property type="entry name" value="DegV"/>
</dbReference>
<proteinExistence type="predicted"/>
<name>A0A0J1FL54_9FIRM</name>
<protein>
    <submittedName>
        <fullName evidence="3">DegV domain-containing protein</fullName>
    </submittedName>
</protein>
<dbReference type="EMBL" id="LDZY01000037">
    <property type="protein sequence ID" value="KLU63653.1"/>
    <property type="molecule type" value="Genomic_DNA"/>
</dbReference>
<dbReference type="Gene3D" id="3.30.1180.10">
    <property type="match status" value="1"/>
</dbReference>
<sequence length="290" mass="32039">MFRLIVDSTCDLPNEIMEKYGILMIPLHVILNGNDYKDKVEITTDEVFQAMRSGALPKTSQVNPSDVYQTFQVCCDRGEDFIYLAFSAALSGTYQLAETILLEFQSKYPDRNMQVIDSKSGSVAIGLIALQAAKMIEAGYGFDAVTRHISYLTEHIEHVFTIADIGWLVKGGRISKLQGMLGSLLDVRPILEVKNGLLHLSKKARGSQKALNFVSDTLADRIEGFPEQIIGIAHSDNLPGAEDLKNLLAEKLNTNNFIISKIGCVLGSHLGIGGLGLFFFNQKPTPYFYL</sequence>
<gene>
    <name evidence="3" type="ORF">DEAC_c44440</name>
</gene>
<dbReference type="STRING" id="476652.DEAC_c44440"/>
<dbReference type="PROSITE" id="PS51482">
    <property type="entry name" value="DEGV"/>
    <property type="match status" value="1"/>
</dbReference>
<dbReference type="AlphaFoldDB" id="A0A0J1FL54"/>
<keyword evidence="2" id="KW-0446">Lipid-binding</keyword>
<evidence type="ECO:0000256" key="2">
    <source>
        <dbReference type="ARBA" id="ARBA00023121"/>
    </source>
</evidence>
<evidence type="ECO:0000256" key="1">
    <source>
        <dbReference type="ARBA" id="ARBA00003238"/>
    </source>
</evidence>
<reference evidence="3 4" key="1">
    <citation type="submission" date="2015-06" db="EMBL/GenBank/DDBJ databases">
        <title>Draft genome of the moderately acidophilic sulfate reducer Candidatus Desulfosporosinus acididurans strain M1.</title>
        <authorList>
            <person name="Poehlein A."/>
            <person name="Petzsch P."/>
            <person name="Johnson B.D."/>
            <person name="Schloemann M."/>
            <person name="Daniel R."/>
            <person name="Muehling M."/>
        </authorList>
    </citation>
    <scope>NUCLEOTIDE SEQUENCE [LARGE SCALE GENOMIC DNA]</scope>
    <source>
        <strain evidence="3 4">M1</strain>
    </source>
</reference>
<dbReference type="PANTHER" id="PTHR33434:SF3">
    <property type="entry name" value="DEGV DOMAIN-CONTAINING PROTEIN YITS"/>
    <property type="match status" value="1"/>
</dbReference>
<dbReference type="Proteomes" id="UP000036356">
    <property type="component" value="Unassembled WGS sequence"/>
</dbReference>
<dbReference type="RefSeq" id="WP_053006575.1">
    <property type="nucleotide sequence ID" value="NZ_LDZY01000037.1"/>
</dbReference>
<evidence type="ECO:0000313" key="3">
    <source>
        <dbReference type="EMBL" id="KLU63653.1"/>
    </source>
</evidence>
<comment type="caution">
    <text evidence="3">The sequence shown here is derived from an EMBL/GenBank/DDBJ whole genome shotgun (WGS) entry which is preliminary data.</text>
</comment>
<dbReference type="InterPro" id="IPR050270">
    <property type="entry name" value="DegV_domain_contain"/>
</dbReference>
<dbReference type="PATRIC" id="fig|476652.3.peg.4718"/>
<comment type="function">
    <text evidence="1">May bind long-chain fatty acids, such as palmitate, and may play a role in lipid transport or fatty acid metabolism.</text>
</comment>
<dbReference type="SUPFAM" id="SSF82549">
    <property type="entry name" value="DAK1/DegV-like"/>
    <property type="match status" value="1"/>
</dbReference>
<dbReference type="PANTHER" id="PTHR33434">
    <property type="entry name" value="DEGV DOMAIN-CONTAINING PROTEIN DR_1986-RELATED"/>
    <property type="match status" value="1"/>
</dbReference>
<keyword evidence="4" id="KW-1185">Reference proteome</keyword>
<evidence type="ECO:0000313" key="4">
    <source>
        <dbReference type="Proteomes" id="UP000036356"/>
    </source>
</evidence>
<dbReference type="Pfam" id="PF02645">
    <property type="entry name" value="DegV"/>
    <property type="match status" value="1"/>
</dbReference>
<dbReference type="GO" id="GO:0008289">
    <property type="term" value="F:lipid binding"/>
    <property type="evidence" value="ECO:0007669"/>
    <property type="project" value="UniProtKB-KW"/>
</dbReference>
<organism evidence="3 4">
    <name type="scientific">Desulfosporosinus acididurans</name>
    <dbReference type="NCBI Taxonomy" id="476652"/>
    <lineage>
        <taxon>Bacteria</taxon>
        <taxon>Bacillati</taxon>
        <taxon>Bacillota</taxon>
        <taxon>Clostridia</taxon>
        <taxon>Eubacteriales</taxon>
        <taxon>Desulfitobacteriaceae</taxon>
        <taxon>Desulfosporosinus</taxon>
    </lineage>
</organism>
<dbReference type="Gene3D" id="3.40.50.10170">
    <property type="match status" value="1"/>
</dbReference>
<dbReference type="NCBIfam" id="TIGR00762">
    <property type="entry name" value="DegV"/>
    <property type="match status" value="1"/>
</dbReference>
<dbReference type="InterPro" id="IPR043168">
    <property type="entry name" value="DegV_C"/>
</dbReference>